<feature type="transmembrane region" description="Helical" evidence="2">
    <location>
        <begin position="73"/>
        <end position="91"/>
    </location>
</feature>
<accession>A0A2U1ZXU2</accession>
<dbReference type="EMBL" id="PYHR01000002">
    <property type="protein sequence ID" value="PWD51753.1"/>
    <property type="molecule type" value="Genomic_DNA"/>
</dbReference>
<evidence type="ECO:0000313" key="3">
    <source>
        <dbReference type="EMBL" id="PWD51753.1"/>
    </source>
</evidence>
<organism evidence="3 4">
    <name type="scientific">Serinibacter arcticus</name>
    <dbReference type="NCBI Taxonomy" id="1655435"/>
    <lineage>
        <taxon>Bacteria</taxon>
        <taxon>Bacillati</taxon>
        <taxon>Actinomycetota</taxon>
        <taxon>Actinomycetes</taxon>
        <taxon>Micrococcales</taxon>
        <taxon>Beutenbergiaceae</taxon>
        <taxon>Serinibacter</taxon>
    </lineage>
</organism>
<dbReference type="Proteomes" id="UP000245166">
    <property type="component" value="Unassembled WGS sequence"/>
</dbReference>
<dbReference type="AlphaFoldDB" id="A0A2U1ZXU2"/>
<comment type="caution">
    <text evidence="3">The sequence shown here is derived from an EMBL/GenBank/DDBJ whole genome shotgun (WGS) entry which is preliminary data.</text>
</comment>
<gene>
    <name evidence="3" type="ORF">C8046_14955</name>
</gene>
<name>A0A2U1ZXU2_9MICO</name>
<keyword evidence="4" id="KW-1185">Reference proteome</keyword>
<protein>
    <submittedName>
        <fullName evidence="3">Uncharacterized protein</fullName>
    </submittedName>
</protein>
<keyword evidence="2" id="KW-0812">Transmembrane</keyword>
<reference evidence="3 4" key="1">
    <citation type="submission" date="2018-03" db="EMBL/GenBank/DDBJ databases">
        <title>Genome assembly of novel Miniimonas species PCH200.</title>
        <authorList>
            <person name="Thakur V."/>
            <person name="Kumar V."/>
            <person name="Singh D."/>
        </authorList>
    </citation>
    <scope>NUCLEOTIDE SEQUENCE [LARGE SCALE GENOMIC DNA]</scope>
    <source>
        <strain evidence="3 4">PCH200</strain>
    </source>
</reference>
<evidence type="ECO:0000256" key="2">
    <source>
        <dbReference type="SAM" id="Phobius"/>
    </source>
</evidence>
<keyword evidence="2" id="KW-1133">Transmembrane helix</keyword>
<feature type="transmembrane region" description="Helical" evidence="2">
    <location>
        <begin position="111"/>
        <end position="134"/>
    </location>
</feature>
<keyword evidence="2" id="KW-0472">Membrane</keyword>
<evidence type="ECO:0000313" key="4">
    <source>
        <dbReference type="Proteomes" id="UP000245166"/>
    </source>
</evidence>
<sequence>MNQQERVPGDEVAPEAAPDVPTEPDATPEPDAASEPGPEPDAAPRPDVVAEDAAVAGLADATRVRRAPRFGSFIFAAIILSVFLAGLFSFVRDSTLSPAVVAARALDSWGIFWLLLIAISAFLVLFSFGLAVWLDRRSVRKQQRAAERTGSRRG</sequence>
<evidence type="ECO:0000256" key="1">
    <source>
        <dbReference type="SAM" id="MobiDB-lite"/>
    </source>
</evidence>
<feature type="region of interest" description="Disordered" evidence="1">
    <location>
        <begin position="1"/>
        <end position="46"/>
    </location>
</feature>
<dbReference type="RefSeq" id="WP_109230134.1">
    <property type="nucleotide sequence ID" value="NZ_PYHR01000002.1"/>
</dbReference>
<proteinExistence type="predicted"/>